<keyword evidence="4" id="KW-1185">Reference proteome</keyword>
<dbReference type="Gene3D" id="1.10.10.2520">
    <property type="entry name" value="Cell wall hydrolase SleB, domain 1"/>
    <property type="match status" value="1"/>
</dbReference>
<dbReference type="GO" id="GO:0016787">
    <property type="term" value="F:hydrolase activity"/>
    <property type="evidence" value="ECO:0007669"/>
    <property type="project" value="UniProtKB-KW"/>
</dbReference>
<evidence type="ECO:0000256" key="1">
    <source>
        <dbReference type="SAM" id="SignalP"/>
    </source>
</evidence>
<dbReference type="InterPro" id="IPR042047">
    <property type="entry name" value="SleB_dom1"/>
</dbReference>
<keyword evidence="3" id="KW-0378">Hydrolase</keyword>
<protein>
    <submittedName>
        <fullName evidence="3">Cell Wall Hydrolase</fullName>
    </submittedName>
</protein>
<feature type="domain" description="Cell wall hydrolase SleB" evidence="2">
    <location>
        <begin position="111"/>
        <end position="220"/>
    </location>
</feature>
<reference evidence="3 4" key="1">
    <citation type="submission" date="2017-05" db="EMBL/GenBank/DDBJ databases">
        <authorList>
            <person name="Song R."/>
            <person name="Chenine A.L."/>
            <person name="Ruprecht R.M."/>
        </authorList>
    </citation>
    <scope>NUCLEOTIDE SEQUENCE [LARGE SCALE GENOMIC DNA]</scope>
    <source>
        <strain evidence="3 4">CECT 8489</strain>
    </source>
</reference>
<dbReference type="InterPro" id="IPR011105">
    <property type="entry name" value="Cell_wall_hydrolase_SleB"/>
</dbReference>
<accession>A0A238J4M1</accession>
<dbReference type="AlphaFoldDB" id="A0A238J4M1"/>
<keyword evidence="1" id="KW-0732">Signal</keyword>
<dbReference type="Pfam" id="PF07486">
    <property type="entry name" value="Hydrolase_2"/>
    <property type="match status" value="1"/>
</dbReference>
<evidence type="ECO:0000259" key="2">
    <source>
        <dbReference type="Pfam" id="PF07486"/>
    </source>
</evidence>
<organism evidence="3 4">
    <name type="scientific">Boseongicola aestuarii</name>
    <dbReference type="NCBI Taxonomy" id="1470561"/>
    <lineage>
        <taxon>Bacteria</taxon>
        <taxon>Pseudomonadati</taxon>
        <taxon>Pseudomonadota</taxon>
        <taxon>Alphaproteobacteria</taxon>
        <taxon>Rhodobacterales</taxon>
        <taxon>Paracoccaceae</taxon>
        <taxon>Boseongicola</taxon>
    </lineage>
</organism>
<dbReference type="RefSeq" id="WP_245813874.1">
    <property type="nucleotide sequence ID" value="NZ_FXXQ01000010.1"/>
</dbReference>
<sequence>MLKPMKWVAAFIAASTLCVPAVADVTMGTSNNPTVSLNQRLGSLFGAETNALAAFGARDMARLTRMPSDQGGPVLESVDDLTSTKLAAMPPASGGEQWSCLTEALYFEARGESLKGILGVAEVILNRVDDKRYPGSVCDVVNQGTGERYRCQFTYTCDGQPETITEMNAYKKLGKIARFMLDGAERELTDGATHYHTKSVNPRWARVFPRTTTIGYHHFYREPSRVAQN</sequence>
<dbReference type="EMBL" id="FXXQ01000010">
    <property type="protein sequence ID" value="SMX24854.1"/>
    <property type="molecule type" value="Genomic_DNA"/>
</dbReference>
<feature type="signal peptide" evidence="1">
    <location>
        <begin position="1"/>
        <end position="23"/>
    </location>
</feature>
<proteinExistence type="predicted"/>
<evidence type="ECO:0000313" key="4">
    <source>
        <dbReference type="Proteomes" id="UP000201838"/>
    </source>
</evidence>
<feature type="chain" id="PRO_5012737412" evidence="1">
    <location>
        <begin position="24"/>
        <end position="229"/>
    </location>
</feature>
<gene>
    <name evidence="3" type="ORF">BOA8489_02985</name>
</gene>
<evidence type="ECO:0000313" key="3">
    <source>
        <dbReference type="EMBL" id="SMX24854.1"/>
    </source>
</evidence>
<dbReference type="Proteomes" id="UP000201838">
    <property type="component" value="Unassembled WGS sequence"/>
</dbReference>
<name>A0A238J4M1_9RHOB</name>